<dbReference type="InterPro" id="IPR045864">
    <property type="entry name" value="aa-tRNA-synth_II/BPL/LPL"/>
</dbReference>
<dbReference type="PANTHER" id="PTHR43697:SF1">
    <property type="entry name" value="SERINE--TRNA LIGASE"/>
    <property type="match status" value="1"/>
</dbReference>
<feature type="binding site" evidence="12">
    <location>
        <position position="278"/>
    </location>
    <ligand>
        <name>ATP</name>
        <dbReference type="ChEBI" id="CHEBI:30616"/>
    </ligand>
</feature>
<keyword evidence="6 12" id="KW-0547">Nucleotide-binding</keyword>
<dbReference type="Gene3D" id="1.10.287.40">
    <property type="entry name" value="Serine-tRNA synthetase, tRNA binding domain"/>
    <property type="match status" value="1"/>
</dbReference>
<comment type="catalytic activity">
    <reaction evidence="10 12">
        <text>tRNA(Sec) + L-serine + ATP = L-seryl-tRNA(Sec) + AMP + diphosphate + H(+)</text>
        <dbReference type="Rhea" id="RHEA:42580"/>
        <dbReference type="Rhea" id="RHEA-COMP:9742"/>
        <dbReference type="Rhea" id="RHEA-COMP:10128"/>
        <dbReference type="ChEBI" id="CHEBI:15378"/>
        <dbReference type="ChEBI" id="CHEBI:30616"/>
        <dbReference type="ChEBI" id="CHEBI:33019"/>
        <dbReference type="ChEBI" id="CHEBI:33384"/>
        <dbReference type="ChEBI" id="CHEBI:78442"/>
        <dbReference type="ChEBI" id="CHEBI:78533"/>
        <dbReference type="ChEBI" id="CHEBI:456215"/>
        <dbReference type="EC" id="6.1.1.11"/>
    </reaction>
</comment>
<dbReference type="GO" id="GO:0004828">
    <property type="term" value="F:serine-tRNA ligase activity"/>
    <property type="evidence" value="ECO:0007669"/>
    <property type="project" value="UniProtKB-UniRule"/>
</dbReference>
<dbReference type="InterPro" id="IPR033729">
    <property type="entry name" value="SerRS_core"/>
</dbReference>
<dbReference type="HAMAP" id="MF_00176">
    <property type="entry name" value="Ser_tRNA_synth_type1"/>
    <property type="match status" value="1"/>
</dbReference>
<name>A0A1J4TUP1_9BACT</name>
<evidence type="ECO:0000313" key="18">
    <source>
        <dbReference type="Proteomes" id="UP000183120"/>
    </source>
</evidence>
<dbReference type="Gene3D" id="3.30.930.10">
    <property type="entry name" value="Bira Bifunctional Protein, Domain 2"/>
    <property type="match status" value="1"/>
</dbReference>
<keyword evidence="15" id="KW-0175">Coiled coil</keyword>
<gene>
    <name evidence="12" type="primary">serS</name>
    <name evidence="17" type="ORF">AUJ73_00740</name>
</gene>
<comment type="subunit">
    <text evidence="12">Homodimer. The tRNA molecule binds across the dimer.</text>
</comment>
<dbReference type="STRING" id="1805209.AUJ73_00740"/>
<dbReference type="InterPro" id="IPR006195">
    <property type="entry name" value="aa-tRNA-synth_II"/>
</dbReference>
<dbReference type="AlphaFoldDB" id="A0A1J4TUP1"/>
<evidence type="ECO:0000256" key="7">
    <source>
        <dbReference type="ARBA" id="ARBA00022840"/>
    </source>
</evidence>
<evidence type="ECO:0000256" key="2">
    <source>
        <dbReference type="ARBA" id="ARBA00005045"/>
    </source>
</evidence>
<comment type="domain">
    <text evidence="12">Consists of two distinct domains, a catalytic core and a N-terminal extension that is involved in tRNA binding.</text>
</comment>
<evidence type="ECO:0000256" key="13">
    <source>
        <dbReference type="PIRSR" id="PIRSR001529-1"/>
    </source>
</evidence>
<dbReference type="GO" id="GO:0005524">
    <property type="term" value="F:ATP binding"/>
    <property type="evidence" value="ECO:0007669"/>
    <property type="project" value="UniProtKB-UniRule"/>
</dbReference>
<keyword evidence="9 12" id="KW-0030">Aminoacyl-tRNA synthetase</keyword>
<feature type="binding site" evidence="12">
    <location>
        <begin position="231"/>
        <end position="233"/>
    </location>
    <ligand>
        <name>L-serine</name>
        <dbReference type="ChEBI" id="CHEBI:33384"/>
    </ligand>
</feature>
<dbReference type="InterPro" id="IPR015866">
    <property type="entry name" value="Ser-tRNA-synth_1_N"/>
</dbReference>
<feature type="binding site" evidence="12 14">
    <location>
        <begin position="262"/>
        <end position="264"/>
    </location>
    <ligand>
        <name>ATP</name>
        <dbReference type="ChEBI" id="CHEBI:30616"/>
    </ligand>
</feature>
<dbReference type="PRINTS" id="PR00981">
    <property type="entry name" value="TRNASYNTHSER"/>
</dbReference>
<dbReference type="InterPro" id="IPR002314">
    <property type="entry name" value="aa-tRNA-synt_IIb"/>
</dbReference>
<accession>A0A1J4TUP1</accession>
<keyword evidence="7 12" id="KW-0067">ATP-binding</keyword>
<dbReference type="Pfam" id="PF02403">
    <property type="entry name" value="Seryl_tRNA_N"/>
    <property type="match status" value="1"/>
</dbReference>
<dbReference type="PANTHER" id="PTHR43697">
    <property type="entry name" value="SERYL-TRNA SYNTHETASE"/>
    <property type="match status" value="1"/>
</dbReference>
<feature type="binding site" evidence="14">
    <location>
        <begin position="278"/>
        <end position="281"/>
    </location>
    <ligand>
        <name>ATP</name>
        <dbReference type="ChEBI" id="CHEBI:30616"/>
    </ligand>
</feature>
<dbReference type="InterPro" id="IPR002317">
    <property type="entry name" value="Ser-tRNA-ligase_type_1"/>
</dbReference>
<proteinExistence type="inferred from homology"/>
<comment type="function">
    <text evidence="12">Catalyzes the attachment of serine to tRNA(Ser). Is also able to aminoacylate tRNA(Sec) with serine, to form the misacylated tRNA L-seryl-tRNA(Sec), which will be further converted into selenocysteinyl-tRNA(Sec).</text>
</comment>
<dbReference type="UniPathway" id="UPA00906">
    <property type="reaction ID" value="UER00895"/>
</dbReference>
<evidence type="ECO:0000256" key="1">
    <source>
        <dbReference type="ARBA" id="ARBA00004496"/>
    </source>
</evidence>
<dbReference type="GO" id="GO:0005737">
    <property type="term" value="C:cytoplasm"/>
    <property type="evidence" value="ECO:0007669"/>
    <property type="project" value="UniProtKB-SubCell"/>
</dbReference>
<dbReference type="InterPro" id="IPR010978">
    <property type="entry name" value="tRNA-bd_arm"/>
</dbReference>
<reference evidence="17 18" key="1">
    <citation type="journal article" date="2016" name="Environ. Microbiol.">
        <title>Genomic resolution of a cold subsurface aquifer community provides metabolic insights for novel microbes adapted to high CO concentrations.</title>
        <authorList>
            <person name="Probst A.J."/>
            <person name="Castelle C.J."/>
            <person name="Singh A."/>
            <person name="Brown C.T."/>
            <person name="Anantharaman K."/>
            <person name="Sharon I."/>
            <person name="Hug L.A."/>
            <person name="Burstein D."/>
            <person name="Emerson J.B."/>
            <person name="Thomas B.C."/>
            <person name="Banfield J.F."/>
        </authorList>
    </citation>
    <scope>NUCLEOTIDE SEQUENCE [LARGE SCALE GENOMIC DNA]</scope>
    <source>
        <strain evidence="17">CG1_02_37_22</strain>
    </source>
</reference>
<dbReference type="SUPFAM" id="SSF46589">
    <property type="entry name" value="tRNA-binding arm"/>
    <property type="match status" value="1"/>
</dbReference>
<evidence type="ECO:0000256" key="12">
    <source>
        <dbReference type="HAMAP-Rule" id="MF_00176"/>
    </source>
</evidence>
<evidence type="ECO:0000256" key="5">
    <source>
        <dbReference type="ARBA" id="ARBA00022598"/>
    </source>
</evidence>
<dbReference type="NCBIfam" id="TIGR00414">
    <property type="entry name" value="serS"/>
    <property type="match status" value="1"/>
</dbReference>
<evidence type="ECO:0000256" key="4">
    <source>
        <dbReference type="ARBA" id="ARBA00022490"/>
    </source>
</evidence>
<dbReference type="CDD" id="cd00770">
    <property type="entry name" value="SerRS_core"/>
    <property type="match status" value="1"/>
</dbReference>
<comment type="similarity">
    <text evidence="3 12">Belongs to the class-II aminoacyl-tRNA synthetase family. Type-1 seryl-tRNA synthetase subfamily.</text>
</comment>
<protein>
    <recommendedName>
        <fullName evidence="12">Serine--tRNA ligase</fullName>
        <ecNumber evidence="12">6.1.1.11</ecNumber>
    </recommendedName>
    <alternativeName>
        <fullName evidence="12">Seryl-tRNA synthetase</fullName>
        <shortName evidence="12">SerRS</shortName>
    </alternativeName>
    <alternativeName>
        <fullName evidence="12">Seryl-tRNA(Ser/Sec) synthetase</fullName>
    </alternativeName>
</protein>
<dbReference type="GO" id="GO:0016260">
    <property type="term" value="P:selenocysteine biosynthetic process"/>
    <property type="evidence" value="ECO:0007669"/>
    <property type="project" value="UniProtKB-UniRule"/>
</dbReference>
<feature type="binding site" evidence="13">
    <location>
        <position position="262"/>
    </location>
    <ligand>
        <name>L-serine</name>
        <dbReference type="ChEBI" id="CHEBI:33384"/>
    </ligand>
</feature>
<evidence type="ECO:0000256" key="6">
    <source>
        <dbReference type="ARBA" id="ARBA00022741"/>
    </source>
</evidence>
<dbReference type="EC" id="6.1.1.11" evidence="12"/>
<evidence type="ECO:0000313" key="17">
    <source>
        <dbReference type="EMBL" id="OIO15368.1"/>
    </source>
</evidence>
<comment type="pathway">
    <text evidence="2 12">Aminoacyl-tRNA biosynthesis; selenocysteinyl-tRNA(Sec) biosynthesis; L-seryl-tRNA(Sec) from L-serine and tRNA(Sec): step 1/1.</text>
</comment>
<dbReference type="InterPro" id="IPR042103">
    <property type="entry name" value="SerRS_1_N_sf"/>
</dbReference>
<evidence type="ECO:0000256" key="15">
    <source>
        <dbReference type="SAM" id="Coils"/>
    </source>
</evidence>
<feature type="binding site" evidence="13">
    <location>
        <position position="384"/>
    </location>
    <ligand>
        <name>L-serine</name>
        <dbReference type="ChEBI" id="CHEBI:33384"/>
    </ligand>
</feature>
<feature type="binding site" evidence="12">
    <location>
        <position position="386"/>
    </location>
    <ligand>
        <name>L-serine</name>
        <dbReference type="ChEBI" id="CHEBI:33384"/>
    </ligand>
</feature>
<evidence type="ECO:0000256" key="9">
    <source>
        <dbReference type="ARBA" id="ARBA00023146"/>
    </source>
</evidence>
<evidence type="ECO:0000256" key="14">
    <source>
        <dbReference type="PIRSR" id="PIRSR001529-2"/>
    </source>
</evidence>
<sequence>MLDIKYIRENLDEVRKATKNKNREVDLDWLLELDGKRRKLMGEIEKLRGKRNINSKSEIRNPKQNSKLQFTIQKDEGKKLKEDIKKLEDELSTIKKEYDGLMLFVPNVPDESVPVGKDSSGNIEIRKWGPVPKRDFTPLDHIALAKKHDLIDFERGAKVAGSRSYFLKNEAALLELAVLTYTFQKLVKKGYIPLIAPSLVKEFTMIGSGQIPWSREEIYHLEKQDIYLSGTAEVPVTAYYSGEILFEKDLPKKFVAFSPCFRREAGSYGRDTKGLYRVHQFNKVEQVIIKNNDYQTSLDLHEELLANAEEVLQDLKLPYRVMLMCTGDMGEPQVKKYDIETWMPSRNSYGETMSNSFMGDFQARRLNIRYKAKDGKTYFCHTLNNTAVASPRILIAILENYQQKDGSIIIPEVLRAFVGKEVIGL</sequence>
<evidence type="ECO:0000256" key="8">
    <source>
        <dbReference type="ARBA" id="ARBA00022917"/>
    </source>
</evidence>
<comment type="subcellular location">
    <subcellularLocation>
        <location evidence="1 12">Cytoplasm</location>
    </subcellularLocation>
</comment>
<keyword evidence="8 12" id="KW-0648">Protein biosynthesis</keyword>
<feature type="site" description="Important for serine binding" evidence="13">
    <location>
        <position position="386"/>
    </location>
</feature>
<evidence type="ECO:0000256" key="10">
    <source>
        <dbReference type="ARBA" id="ARBA00047929"/>
    </source>
</evidence>
<dbReference type="GO" id="GO:0006434">
    <property type="term" value="P:seryl-tRNA aminoacylation"/>
    <property type="evidence" value="ECO:0007669"/>
    <property type="project" value="UniProtKB-UniRule"/>
</dbReference>
<organism evidence="17 18">
    <name type="scientific">Candidatus Gottesmanbacteria bacterium CG1_02_37_22</name>
    <dbReference type="NCBI Taxonomy" id="1805209"/>
    <lineage>
        <taxon>Bacteria</taxon>
        <taxon>Candidatus Gottesmaniibacteriota</taxon>
    </lineage>
</organism>
<feature type="binding site" evidence="12 13">
    <location>
        <position position="285"/>
    </location>
    <ligand>
        <name>L-serine</name>
        <dbReference type="ChEBI" id="CHEBI:33384"/>
    </ligand>
</feature>
<keyword evidence="5 12" id="KW-0436">Ligase</keyword>
<dbReference type="EMBL" id="MNUY01000011">
    <property type="protein sequence ID" value="OIO15368.1"/>
    <property type="molecule type" value="Genomic_DNA"/>
</dbReference>
<evidence type="ECO:0000256" key="11">
    <source>
        <dbReference type="ARBA" id="ARBA00048823"/>
    </source>
</evidence>
<dbReference type="Pfam" id="PF00587">
    <property type="entry name" value="tRNA-synt_2b"/>
    <property type="match status" value="1"/>
</dbReference>
<keyword evidence="4 12" id="KW-0963">Cytoplasm</keyword>
<dbReference type="PIRSF" id="PIRSF001529">
    <property type="entry name" value="Ser-tRNA-synth_IIa"/>
    <property type="match status" value="1"/>
</dbReference>
<dbReference type="Proteomes" id="UP000183120">
    <property type="component" value="Unassembled WGS sequence"/>
</dbReference>
<dbReference type="PROSITE" id="PS50862">
    <property type="entry name" value="AA_TRNA_LIGASE_II"/>
    <property type="match status" value="1"/>
</dbReference>
<feature type="domain" description="Aminoacyl-transfer RNA synthetases class-II family profile" evidence="16">
    <location>
        <begin position="140"/>
        <end position="411"/>
    </location>
</feature>
<feature type="binding site" evidence="13">
    <location>
        <position position="231"/>
    </location>
    <ligand>
        <name>L-serine</name>
        <dbReference type="ChEBI" id="CHEBI:33384"/>
    </ligand>
</feature>
<dbReference type="SUPFAM" id="SSF55681">
    <property type="entry name" value="Class II aaRS and biotin synthetases"/>
    <property type="match status" value="1"/>
</dbReference>
<feature type="binding site" evidence="12 14">
    <location>
        <begin position="351"/>
        <end position="354"/>
    </location>
    <ligand>
        <name>ATP</name>
        <dbReference type="ChEBI" id="CHEBI:30616"/>
    </ligand>
</feature>
<evidence type="ECO:0000256" key="3">
    <source>
        <dbReference type="ARBA" id="ARBA00010728"/>
    </source>
</evidence>
<comment type="catalytic activity">
    <reaction evidence="11 12">
        <text>tRNA(Ser) + L-serine + ATP = L-seryl-tRNA(Ser) + AMP + diphosphate + H(+)</text>
        <dbReference type="Rhea" id="RHEA:12292"/>
        <dbReference type="Rhea" id="RHEA-COMP:9669"/>
        <dbReference type="Rhea" id="RHEA-COMP:9703"/>
        <dbReference type="ChEBI" id="CHEBI:15378"/>
        <dbReference type="ChEBI" id="CHEBI:30616"/>
        <dbReference type="ChEBI" id="CHEBI:33019"/>
        <dbReference type="ChEBI" id="CHEBI:33384"/>
        <dbReference type="ChEBI" id="CHEBI:78442"/>
        <dbReference type="ChEBI" id="CHEBI:78533"/>
        <dbReference type="ChEBI" id="CHEBI:456215"/>
        <dbReference type="EC" id="6.1.1.11"/>
    </reaction>
</comment>
<comment type="caution">
    <text evidence="17">The sequence shown here is derived from an EMBL/GenBank/DDBJ whole genome shotgun (WGS) entry which is preliminary data.</text>
</comment>
<feature type="coiled-coil region" evidence="15">
    <location>
        <begin position="30"/>
        <end position="97"/>
    </location>
</feature>
<evidence type="ECO:0000259" key="16">
    <source>
        <dbReference type="PROSITE" id="PS50862"/>
    </source>
</evidence>